<accession>A0A367IML6</accession>
<dbReference type="OrthoDB" id="10260285at2759"/>
<name>A0A367IML6_RHIST</name>
<keyword evidence="2" id="KW-1185">Reference proteome</keyword>
<proteinExistence type="predicted"/>
<feature type="non-terminal residue" evidence="1">
    <location>
        <position position="54"/>
    </location>
</feature>
<protein>
    <submittedName>
        <fullName evidence="1">Uncharacterized protein</fullName>
    </submittedName>
</protein>
<dbReference type="EMBL" id="PJQM01006906">
    <property type="protein sequence ID" value="RCH78915.1"/>
    <property type="molecule type" value="Genomic_DNA"/>
</dbReference>
<dbReference type="Proteomes" id="UP000253551">
    <property type="component" value="Unassembled WGS sequence"/>
</dbReference>
<evidence type="ECO:0000313" key="1">
    <source>
        <dbReference type="EMBL" id="RCH78915.1"/>
    </source>
</evidence>
<comment type="caution">
    <text evidence="1">The sequence shown here is derived from an EMBL/GenBank/DDBJ whole genome shotgun (WGS) entry which is preliminary data.</text>
</comment>
<dbReference type="STRING" id="4846.A0A367IML6"/>
<organism evidence="1 2">
    <name type="scientific">Rhizopus stolonifer</name>
    <name type="common">Rhizopus nigricans</name>
    <dbReference type="NCBI Taxonomy" id="4846"/>
    <lineage>
        <taxon>Eukaryota</taxon>
        <taxon>Fungi</taxon>
        <taxon>Fungi incertae sedis</taxon>
        <taxon>Mucoromycota</taxon>
        <taxon>Mucoromycotina</taxon>
        <taxon>Mucoromycetes</taxon>
        <taxon>Mucorales</taxon>
        <taxon>Mucorineae</taxon>
        <taxon>Rhizopodaceae</taxon>
        <taxon>Rhizopus</taxon>
    </lineage>
</organism>
<reference evidence="1 2" key="1">
    <citation type="journal article" date="2018" name="G3 (Bethesda)">
        <title>Phylogenetic and Phylogenomic Definition of Rhizopus Species.</title>
        <authorList>
            <person name="Gryganskyi A.P."/>
            <person name="Golan J."/>
            <person name="Dolatabadi S."/>
            <person name="Mondo S."/>
            <person name="Robb S."/>
            <person name="Idnurm A."/>
            <person name="Muszewska A."/>
            <person name="Steczkiewicz K."/>
            <person name="Masonjones S."/>
            <person name="Liao H.L."/>
            <person name="Gajdeczka M.T."/>
            <person name="Anike F."/>
            <person name="Vuek A."/>
            <person name="Anishchenko I.M."/>
            <person name="Voigt K."/>
            <person name="de Hoog G.S."/>
            <person name="Smith M.E."/>
            <person name="Heitman J."/>
            <person name="Vilgalys R."/>
            <person name="Stajich J.E."/>
        </authorList>
    </citation>
    <scope>NUCLEOTIDE SEQUENCE [LARGE SCALE GENOMIC DNA]</scope>
    <source>
        <strain evidence="1 2">LSU 92-RS-03</strain>
    </source>
</reference>
<dbReference type="AlphaFoldDB" id="A0A367IML6"/>
<gene>
    <name evidence="1" type="ORF">CU098_001247</name>
</gene>
<sequence>MLTIPSLIDRHNPYQSNNLIEQNPHSLTMDQSSSISFDKAFIDHLDVLEGNADE</sequence>
<evidence type="ECO:0000313" key="2">
    <source>
        <dbReference type="Proteomes" id="UP000253551"/>
    </source>
</evidence>